<name>A0A438JH18_VITVI</name>
<proteinExistence type="predicted"/>
<evidence type="ECO:0000256" key="2">
    <source>
        <dbReference type="SAM" id="MobiDB-lite"/>
    </source>
</evidence>
<dbReference type="PROSITE" id="PS50158">
    <property type="entry name" value="ZF_CCHC"/>
    <property type="match status" value="1"/>
</dbReference>
<evidence type="ECO:0000256" key="1">
    <source>
        <dbReference type="PROSITE-ProRule" id="PRU00047"/>
    </source>
</evidence>
<evidence type="ECO:0000259" key="3">
    <source>
        <dbReference type="PROSITE" id="PS50158"/>
    </source>
</evidence>
<dbReference type="EMBL" id="QGNW01000042">
    <property type="protein sequence ID" value="RVX08251.1"/>
    <property type="molecule type" value="Genomic_DNA"/>
</dbReference>
<dbReference type="GO" id="GO:0008270">
    <property type="term" value="F:zinc ion binding"/>
    <property type="evidence" value="ECO:0007669"/>
    <property type="project" value="UniProtKB-KW"/>
</dbReference>
<dbReference type="Pfam" id="PF14223">
    <property type="entry name" value="Retrotran_gag_2"/>
    <property type="match status" value="1"/>
</dbReference>
<dbReference type="AlphaFoldDB" id="A0A438JH18"/>
<dbReference type="GO" id="GO:0003676">
    <property type="term" value="F:nucleic acid binding"/>
    <property type="evidence" value="ECO:0007669"/>
    <property type="project" value="InterPro"/>
</dbReference>
<dbReference type="SUPFAM" id="SSF57756">
    <property type="entry name" value="Retrovirus zinc finger-like domains"/>
    <property type="match status" value="1"/>
</dbReference>
<keyword evidence="1" id="KW-0863">Zinc-finger</keyword>
<dbReference type="PANTHER" id="PTHR47592">
    <property type="entry name" value="PBF68 PROTEIN"/>
    <property type="match status" value="1"/>
</dbReference>
<reference evidence="4 5" key="1">
    <citation type="journal article" date="2018" name="PLoS Genet.">
        <title>Population sequencing reveals clonal diversity and ancestral inbreeding in the grapevine cultivar Chardonnay.</title>
        <authorList>
            <person name="Roach M.J."/>
            <person name="Johnson D.L."/>
            <person name="Bohlmann J."/>
            <person name="van Vuuren H.J."/>
            <person name="Jones S.J."/>
            <person name="Pretorius I.S."/>
            <person name="Schmidt S.A."/>
            <person name="Borneman A.R."/>
        </authorList>
    </citation>
    <scope>NUCLEOTIDE SEQUENCE [LARGE SCALE GENOMIC DNA]</scope>
    <source>
        <strain evidence="5">cv. Chardonnay</strain>
        <tissue evidence="4">Leaf</tissue>
    </source>
</reference>
<accession>A0A438JH18</accession>
<organism evidence="4 5">
    <name type="scientific">Vitis vinifera</name>
    <name type="common">Grape</name>
    <dbReference type="NCBI Taxonomy" id="29760"/>
    <lineage>
        <taxon>Eukaryota</taxon>
        <taxon>Viridiplantae</taxon>
        <taxon>Streptophyta</taxon>
        <taxon>Embryophyta</taxon>
        <taxon>Tracheophyta</taxon>
        <taxon>Spermatophyta</taxon>
        <taxon>Magnoliopsida</taxon>
        <taxon>eudicotyledons</taxon>
        <taxon>Gunneridae</taxon>
        <taxon>Pentapetalae</taxon>
        <taxon>rosids</taxon>
        <taxon>Vitales</taxon>
        <taxon>Vitaceae</taxon>
        <taxon>Viteae</taxon>
        <taxon>Vitis</taxon>
    </lineage>
</organism>
<feature type="region of interest" description="Disordered" evidence="2">
    <location>
        <begin position="349"/>
        <end position="380"/>
    </location>
</feature>
<comment type="caution">
    <text evidence="4">The sequence shown here is derived from an EMBL/GenBank/DDBJ whole genome shotgun (WGS) entry which is preliminary data.</text>
</comment>
<gene>
    <name evidence="4" type="ORF">CK203_017685</name>
</gene>
<protein>
    <recommendedName>
        <fullName evidence="3">CCHC-type domain-containing protein</fullName>
    </recommendedName>
</protein>
<dbReference type="Pfam" id="PF22936">
    <property type="entry name" value="Pol_BBD"/>
    <property type="match status" value="1"/>
</dbReference>
<keyword evidence="1" id="KW-0479">Metal-binding</keyword>
<dbReference type="Pfam" id="PF00098">
    <property type="entry name" value="zf-CCHC"/>
    <property type="match status" value="1"/>
</dbReference>
<dbReference type="PANTHER" id="PTHR47592:SF31">
    <property type="entry name" value="ZINC FINGER, CCHC-TYPE-RELATED"/>
    <property type="match status" value="1"/>
</dbReference>
<dbReference type="InterPro" id="IPR054722">
    <property type="entry name" value="PolX-like_BBD"/>
</dbReference>
<dbReference type="Proteomes" id="UP000288805">
    <property type="component" value="Unassembled WGS sequence"/>
</dbReference>
<dbReference type="Gene3D" id="4.10.60.10">
    <property type="entry name" value="Zinc finger, CCHC-type"/>
    <property type="match status" value="1"/>
</dbReference>
<evidence type="ECO:0000313" key="5">
    <source>
        <dbReference type="Proteomes" id="UP000288805"/>
    </source>
</evidence>
<dbReference type="InterPro" id="IPR036875">
    <property type="entry name" value="Znf_CCHC_sf"/>
</dbReference>
<sequence length="780" mass="87651">MKETETIVEMITRFTEIVNGLEALGRVINESEKVMKILRSLPSKWHTKVTAIQEAKDLTKLPMEELLGSLMTYEISLTKQLQESEDKKKKSIALKATTKEEEDVEEEKPSEEDDDLALITRKLNKYMRGERFRGKKFTSRRNPSRRESSSHGDKEKWEEKGDLICFKCKKPGHIKYDCPLYKIEAKRRMKKAMMATWSESEESSEEEKEKEVANMCFMAIDDLDEGSKEDKWFLDSGCSRHMTGDESKFAFLTKRKGGYVTFGDNAKGRIIGQGNIGNGTSSLIESVLLVDGLKHNLLSISQLCDKGFKVIFEASHCIIKDIQNDKTIFMGHSVKMIGDLMGKLQIEDKKQQEESGEDPKKEESPLALPPPQQVQGESSKTFQKIGSLSSTIHKIKSLHDGGTQFFLGLQIKQLKEGTFINQAKYIKDLLKRFNMEEAKGDNFELIGFSDADFAGCRVERKSTSGTCHFLGTHLSHGIVRSKIRGRLVEEPIDRFVGAGNLKGPRASVVFTILCHSLKTLHLPAFRDQFGLFLGPISGFGVIFYEILRLGFHLWTDLDFGSGRVPLCLRAIFWFCSFPARLGLFGSVFSICLLASVSSLSPFLDFGWLLERRRVLPGLRASALLSPLISLSRPRLAERRGTTPPSSTQLRIIRGTRRISPRERWFQGETSISPNFRASGLRALHQDGMAASCDGLEPIFPTLVRAFYSRMTYGLGGPVRTTVRGVEIELSPESICRILDIPPVGLRVYEAKAWPTIPGFEPREAIQRLCGLADAHGMGKP</sequence>
<feature type="region of interest" description="Disordered" evidence="2">
    <location>
        <begin position="134"/>
        <end position="154"/>
    </location>
</feature>
<feature type="compositionally biased region" description="Basic residues" evidence="2">
    <location>
        <begin position="134"/>
        <end position="143"/>
    </location>
</feature>
<feature type="compositionally biased region" description="Basic and acidic residues" evidence="2">
    <location>
        <begin position="349"/>
        <end position="364"/>
    </location>
</feature>
<dbReference type="SMART" id="SM00343">
    <property type="entry name" value="ZnF_C2HC"/>
    <property type="match status" value="1"/>
</dbReference>
<dbReference type="InterPro" id="IPR001878">
    <property type="entry name" value="Znf_CCHC"/>
</dbReference>
<evidence type="ECO:0000313" key="4">
    <source>
        <dbReference type="EMBL" id="RVX08251.1"/>
    </source>
</evidence>
<keyword evidence="1" id="KW-0862">Zinc</keyword>
<feature type="compositionally biased region" description="Basic and acidic residues" evidence="2">
    <location>
        <begin position="144"/>
        <end position="154"/>
    </location>
</feature>
<feature type="domain" description="CCHC-type" evidence="3">
    <location>
        <begin position="165"/>
        <end position="179"/>
    </location>
</feature>